<keyword evidence="3" id="KW-1185">Reference proteome</keyword>
<name>A0A1R4K334_9MICO</name>
<reference evidence="3" key="1">
    <citation type="submission" date="2017-02" db="EMBL/GenBank/DDBJ databases">
        <authorList>
            <person name="Dridi B."/>
        </authorList>
    </citation>
    <scope>NUCLEOTIDE SEQUENCE [LARGE SCALE GENOMIC DNA]</scope>
    <source>
        <strain evidence="3">EB411</strain>
    </source>
</reference>
<evidence type="ECO:0000313" key="3">
    <source>
        <dbReference type="Proteomes" id="UP000196778"/>
    </source>
</evidence>
<accession>A0A1R4K334</accession>
<proteinExistence type="predicted"/>
<feature type="region of interest" description="Disordered" evidence="1">
    <location>
        <begin position="1"/>
        <end position="42"/>
    </location>
</feature>
<evidence type="ECO:0000256" key="1">
    <source>
        <dbReference type="SAM" id="MobiDB-lite"/>
    </source>
</evidence>
<sequence>MILSGAREWTRGADAPRAGARTGWPPRLVRHDNDRERTNTKR</sequence>
<protein>
    <submittedName>
        <fullName evidence="2">Uncharacterized protein</fullName>
    </submittedName>
</protein>
<dbReference type="Proteomes" id="UP000196778">
    <property type="component" value="Unassembled WGS sequence"/>
</dbReference>
<organism evidence="2 3">
    <name type="scientific">Mycetocola reblochoni REB411</name>
    <dbReference type="NCBI Taxonomy" id="1255698"/>
    <lineage>
        <taxon>Bacteria</taxon>
        <taxon>Bacillati</taxon>
        <taxon>Actinomycetota</taxon>
        <taxon>Actinomycetes</taxon>
        <taxon>Micrococcales</taxon>
        <taxon>Microbacteriaceae</taxon>
        <taxon>Mycetocola</taxon>
    </lineage>
</organism>
<feature type="compositionally biased region" description="Basic and acidic residues" evidence="1">
    <location>
        <begin position="29"/>
        <end position="42"/>
    </location>
</feature>
<evidence type="ECO:0000313" key="2">
    <source>
        <dbReference type="EMBL" id="SJN38638.1"/>
    </source>
</evidence>
<gene>
    <name evidence="2" type="ORF">FM119_11055</name>
</gene>
<dbReference type="EMBL" id="FUKR01000061">
    <property type="protein sequence ID" value="SJN38638.1"/>
    <property type="molecule type" value="Genomic_DNA"/>
</dbReference>
<dbReference type="AlphaFoldDB" id="A0A1R4K334"/>